<proteinExistence type="predicted"/>
<sequence>MPCFAHFGTAPNPRRTPVILFQMKLSNAFRLLVTLLLACLLQFSCEEHAGERNDEIIQVESDDEEMNEAIDTARETLDQFLEKRSGSKDEFFGLLKVYFEDEGDSEENGEHMWVSLISEENGNFTGTLLSSPGWLKSVKQGDEVGFGRSDITDWLYTEDGRAVGAYTVQLLRSRMTEEERADHDSSYPFSFE</sequence>
<feature type="domain" description="DUF2314" evidence="1">
    <location>
        <begin position="63"/>
        <end position="190"/>
    </location>
</feature>
<keyword evidence="3" id="KW-1185">Reference proteome</keyword>
<dbReference type="EMBL" id="AP024702">
    <property type="protein sequence ID" value="BCX49893.1"/>
    <property type="molecule type" value="Genomic_DNA"/>
</dbReference>
<accession>A0ABM7RJV9</accession>
<protein>
    <submittedName>
        <fullName evidence="2">Ankyrin protein</fullName>
    </submittedName>
</protein>
<gene>
    <name evidence="2" type="ORF">HAHE_38010</name>
</gene>
<dbReference type="InterPro" id="IPR018756">
    <property type="entry name" value="DUF2314"/>
</dbReference>
<name>A0ABM7RJV9_9BACT</name>
<dbReference type="Pfam" id="PF10077">
    <property type="entry name" value="DUF2314"/>
    <property type="match status" value="1"/>
</dbReference>
<organism evidence="2 3">
    <name type="scientific">Haloferula helveola</name>
    <dbReference type="NCBI Taxonomy" id="490095"/>
    <lineage>
        <taxon>Bacteria</taxon>
        <taxon>Pseudomonadati</taxon>
        <taxon>Verrucomicrobiota</taxon>
        <taxon>Verrucomicrobiia</taxon>
        <taxon>Verrucomicrobiales</taxon>
        <taxon>Verrucomicrobiaceae</taxon>
        <taxon>Haloferula</taxon>
    </lineage>
</organism>
<evidence type="ECO:0000313" key="3">
    <source>
        <dbReference type="Proteomes" id="UP001374893"/>
    </source>
</evidence>
<evidence type="ECO:0000313" key="2">
    <source>
        <dbReference type="EMBL" id="BCX49893.1"/>
    </source>
</evidence>
<reference evidence="2 3" key="1">
    <citation type="submission" date="2021-06" db="EMBL/GenBank/DDBJ databases">
        <title>Complete genome of Haloferula helveola possessing various polysaccharide degrading enzymes.</title>
        <authorList>
            <person name="Takami H."/>
            <person name="Huang C."/>
            <person name="Hamasaki K."/>
        </authorList>
    </citation>
    <scope>NUCLEOTIDE SEQUENCE [LARGE SCALE GENOMIC DNA]</scope>
    <source>
        <strain evidence="2 3">CN-1</strain>
    </source>
</reference>
<dbReference type="Proteomes" id="UP001374893">
    <property type="component" value="Chromosome"/>
</dbReference>
<evidence type="ECO:0000259" key="1">
    <source>
        <dbReference type="Pfam" id="PF10077"/>
    </source>
</evidence>